<accession>W1NKA2</accession>
<protein>
    <submittedName>
        <fullName evidence="1">Uncharacterized protein</fullName>
    </submittedName>
</protein>
<feature type="non-terminal residue" evidence="1">
    <location>
        <position position="1"/>
    </location>
</feature>
<dbReference type="Gramene" id="ERM96217">
    <property type="protein sequence ID" value="ERM96217"/>
    <property type="gene ID" value="AMTR_s00001p00124100"/>
</dbReference>
<reference evidence="2" key="1">
    <citation type="journal article" date="2013" name="Science">
        <title>The Amborella genome and the evolution of flowering plants.</title>
        <authorList>
            <consortium name="Amborella Genome Project"/>
        </authorList>
    </citation>
    <scope>NUCLEOTIDE SEQUENCE [LARGE SCALE GENOMIC DNA]</scope>
</reference>
<dbReference type="EMBL" id="KI397142">
    <property type="protein sequence ID" value="ERM96217.1"/>
    <property type="molecule type" value="Genomic_DNA"/>
</dbReference>
<proteinExistence type="predicted"/>
<evidence type="ECO:0000313" key="1">
    <source>
        <dbReference type="EMBL" id="ERM96217.1"/>
    </source>
</evidence>
<name>W1NKA2_AMBTC</name>
<organism evidence="1 2">
    <name type="scientific">Amborella trichopoda</name>
    <dbReference type="NCBI Taxonomy" id="13333"/>
    <lineage>
        <taxon>Eukaryota</taxon>
        <taxon>Viridiplantae</taxon>
        <taxon>Streptophyta</taxon>
        <taxon>Embryophyta</taxon>
        <taxon>Tracheophyta</taxon>
        <taxon>Spermatophyta</taxon>
        <taxon>Magnoliopsida</taxon>
        <taxon>Amborellales</taxon>
        <taxon>Amborellaceae</taxon>
        <taxon>Amborella</taxon>
    </lineage>
</organism>
<dbReference type="AlphaFoldDB" id="W1NKA2"/>
<dbReference type="Proteomes" id="UP000017836">
    <property type="component" value="Unassembled WGS sequence"/>
</dbReference>
<keyword evidence="2" id="KW-1185">Reference proteome</keyword>
<gene>
    <name evidence="1" type="ORF">AMTR_s00001p00124100</name>
</gene>
<evidence type="ECO:0000313" key="2">
    <source>
        <dbReference type="Proteomes" id="UP000017836"/>
    </source>
</evidence>
<dbReference type="HOGENOM" id="CLU_2079019_0_0_1"/>
<feature type="non-terminal residue" evidence="1">
    <location>
        <position position="118"/>
    </location>
</feature>
<sequence length="118" mass="13245">GAALSSSTFRSLSPNQYLTSLSRGHSEAKNFPYFAAFSKTHSTPSYPNLVLTGWFVPWEFCSSVDSSTVLCFLLTLIQSAKLFLWHAWLAATLWVIWLERISCIFEGKDASNLAMKDE</sequence>